<dbReference type="Gene3D" id="3.40.50.2000">
    <property type="entry name" value="Glycogen Phosphorylase B"/>
    <property type="match status" value="2"/>
</dbReference>
<dbReference type="Proteomes" id="UP001359886">
    <property type="component" value="Unassembled WGS sequence"/>
</dbReference>
<protein>
    <submittedName>
        <fullName evidence="1">Glycosyltransferase</fullName>
        <ecNumber evidence="1">2.4.-.-</ecNumber>
    </submittedName>
</protein>
<dbReference type="GO" id="GO:0016757">
    <property type="term" value="F:glycosyltransferase activity"/>
    <property type="evidence" value="ECO:0007669"/>
    <property type="project" value="UniProtKB-KW"/>
</dbReference>
<dbReference type="EC" id="2.4.-.-" evidence="1"/>
<evidence type="ECO:0000313" key="1">
    <source>
        <dbReference type="EMBL" id="MEJ8569417.1"/>
    </source>
</evidence>
<keyword evidence="1" id="KW-0808">Transferase</keyword>
<evidence type="ECO:0000313" key="2">
    <source>
        <dbReference type="Proteomes" id="UP001359886"/>
    </source>
</evidence>
<keyword evidence="1" id="KW-0328">Glycosyltransferase</keyword>
<dbReference type="SUPFAM" id="SSF53756">
    <property type="entry name" value="UDP-Glycosyltransferase/glycogen phosphorylase"/>
    <property type="match status" value="1"/>
</dbReference>
<accession>A0AAW9RBD3</accession>
<comment type="caution">
    <text evidence="1">The sequence shown here is derived from an EMBL/GenBank/DDBJ whole genome shotgun (WGS) entry which is preliminary data.</text>
</comment>
<keyword evidence="2" id="KW-1185">Reference proteome</keyword>
<name>A0AAW9RBD3_9GAMM</name>
<dbReference type="AlphaFoldDB" id="A0AAW9RBD3"/>
<proteinExistence type="predicted"/>
<organism evidence="1 2">
    <name type="scientific">Elongatibacter sediminis</name>
    <dbReference type="NCBI Taxonomy" id="3119006"/>
    <lineage>
        <taxon>Bacteria</taxon>
        <taxon>Pseudomonadati</taxon>
        <taxon>Pseudomonadota</taxon>
        <taxon>Gammaproteobacteria</taxon>
        <taxon>Chromatiales</taxon>
        <taxon>Wenzhouxiangellaceae</taxon>
        <taxon>Elongatibacter</taxon>
    </lineage>
</organism>
<dbReference type="EMBL" id="JAZHOG010000014">
    <property type="protein sequence ID" value="MEJ8569417.1"/>
    <property type="molecule type" value="Genomic_DNA"/>
</dbReference>
<sequence length="363" mass="41420">MQNRPIGVFEVTLKLQDNPSIDLLVGALREHPDIGDVTLGLKRFWRGSIEADIAHFHWPEVLFSWKPPNPSQLRRLVRCLQSARRTTRLIATVHNRFPHYRDSEISRQLYAAVYSHMDGIIHRGRSSLDEWTSTYPQTADVPHAIIPAGMPVNFPNTVSRQAARQHFRLDNSGGVYLSFGDMRHIEEGEQVLDGFRLMKRRDARLMVICRSDKKTRAQRFRRHWFRARAAIDSRVRFRVGRVPAEQVQYYVNSADVLVISRIHVLNSANLQLGFTFGKVVVGPDTGVVGEMLRETGNPVYAPGNPKSLAAALERAYALSQDGHGELNRTFARQHWNWPQIAQQHVDFFNQVLERGPAHALTGQ</sequence>
<reference evidence="1 2" key="1">
    <citation type="submission" date="2024-02" db="EMBL/GenBank/DDBJ databases">
        <title>A novel Wenzhouxiangellaceae bacterium, isolated from coastal sediments.</title>
        <authorList>
            <person name="Du Z.-J."/>
            <person name="Ye Y.-Q."/>
            <person name="Zhang X.-Y."/>
        </authorList>
    </citation>
    <scope>NUCLEOTIDE SEQUENCE [LARGE SCALE GENOMIC DNA]</scope>
    <source>
        <strain evidence="1 2">CH-27</strain>
    </source>
</reference>
<gene>
    <name evidence="1" type="ORF">V3330_17455</name>
</gene>